<accession>F7NF29</accession>
<name>F7NF29_9FIRM</name>
<sequence>MPFEIVRNDITKMKVDAIVNAANTALQMGGGVCGAIFKAAGQTDLQAACDALRPIQTGQAVITDGFHLPARHIIHTAGPVYKDGKQGEEELLRSCYLNSLTLAQQNKCESVAFPLISGGIYGYPKDQALAVATAAIREFLQKSDLTVYLVVFDKGAFTLSEKLLGAVSAYIDERYVDEHLSKDRRRKKLHEAEEEAREDAGLPCLERIEPGTVPQEDTAKRRQKPSDATLRVGRELAGPPGSVFSQSSRIDDLIGR</sequence>
<organism evidence="3 4">
    <name type="scientific">Acetonema longum DSM 6540</name>
    <dbReference type="NCBI Taxonomy" id="1009370"/>
    <lineage>
        <taxon>Bacteria</taxon>
        <taxon>Bacillati</taxon>
        <taxon>Bacillota</taxon>
        <taxon>Negativicutes</taxon>
        <taxon>Acetonemataceae</taxon>
        <taxon>Acetonema</taxon>
    </lineage>
</organism>
<proteinExistence type="predicted"/>
<dbReference type="SMART" id="SM00506">
    <property type="entry name" value="A1pp"/>
    <property type="match status" value="1"/>
</dbReference>
<feature type="region of interest" description="Disordered" evidence="1">
    <location>
        <begin position="182"/>
        <end position="256"/>
    </location>
</feature>
<dbReference type="eggNOG" id="COG2110">
    <property type="taxonomic scope" value="Bacteria"/>
</dbReference>
<keyword evidence="4" id="KW-1185">Reference proteome</keyword>
<dbReference type="OrthoDB" id="6194521at2"/>
<comment type="caution">
    <text evidence="3">The sequence shown here is derived from an EMBL/GenBank/DDBJ whole genome shotgun (WGS) entry which is preliminary data.</text>
</comment>
<dbReference type="Proteomes" id="UP000003240">
    <property type="component" value="Unassembled WGS sequence"/>
</dbReference>
<feature type="non-terminal residue" evidence="3">
    <location>
        <position position="256"/>
    </location>
</feature>
<dbReference type="Pfam" id="PF01661">
    <property type="entry name" value="Macro"/>
    <property type="match status" value="1"/>
</dbReference>
<dbReference type="RefSeq" id="WP_004092792.1">
    <property type="nucleotide sequence ID" value="NZ_AFGF01000018.1"/>
</dbReference>
<dbReference type="PROSITE" id="PS51154">
    <property type="entry name" value="MACRO"/>
    <property type="match status" value="1"/>
</dbReference>
<dbReference type="InterPro" id="IPR043472">
    <property type="entry name" value="Macro_dom-like"/>
</dbReference>
<dbReference type="CDD" id="cd02908">
    <property type="entry name" value="Macro_OAADPr_deacetylase"/>
    <property type="match status" value="1"/>
</dbReference>
<gene>
    <name evidence="3" type="ORF">ALO_03259</name>
</gene>
<evidence type="ECO:0000259" key="2">
    <source>
        <dbReference type="PROSITE" id="PS51154"/>
    </source>
</evidence>
<dbReference type="PANTHER" id="PTHR11106">
    <property type="entry name" value="GANGLIOSIDE INDUCED DIFFERENTIATION ASSOCIATED PROTEIN 2-RELATED"/>
    <property type="match status" value="1"/>
</dbReference>
<protein>
    <submittedName>
        <fullName evidence="3">Appr-1-p processing domain protein</fullName>
    </submittedName>
</protein>
<evidence type="ECO:0000313" key="3">
    <source>
        <dbReference type="EMBL" id="EGO65356.1"/>
    </source>
</evidence>
<dbReference type="STRING" id="1009370.ALO_03259"/>
<dbReference type="InterPro" id="IPR002589">
    <property type="entry name" value="Macro_dom"/>
</dbReference>
<evidence type="ECO:0000313" key="4">
    <source>
        <dbReference type="Proteomes" id="UP000003240"/>
    </source>
</evidence>
<evidence type="ECO:0000256" key="1">
    <source>
        <dbReference type="SAM" id="MobiDB-lite"/>
    </source>
</evidence>
<dbReference type="AlphaFoldDB" id="F7NF29"/>
<dbReference type="EMBL" id="AFGF01000018">
    <property type="protein sequence ID" value="EGO65356.1"/>
    <property type="molecule type" value="Genomic_DNA"/>
</dbReference>
<feature type="domain" description="Macro" evidence="2">
    <location>
        <begin position="1"/>
        <end position="168"/>
    </location>
</feature>
<reference evidence="3 4" key="1">
    <citation type="journal article" date="2011" name="EMBO J.">
        <title>Structural diversity of bacterial flagellar motors.</title>
        <authorList>
            <person name="Chen S."/>
            <person name="Beeby M."/>
            <person name="Murphy G.E."/>
            <person name="Leadbetter J.R."/>
            <person name="Hendrixson D.R."/>
            <person name="Briegel A."/>
            <person name="Li Z."/>
            <person name="Shi J."/>
            <person name="Tocheva E.I."/>
            <person name="Muller A."/>
            <person name="Dobro M.J."/>
            <person name="Jensen G.J."/>
        </authorList>
    </citation>
    <scope>NUCLEOTIDE SEQUENCE [LARGE SCALE GENOMIC DNA]</scope>
    <source>
        <strain evidence="3 4">DSM 6540</strain>
    </source>
</reference>
<dbReference type="Gene3D" id="3.40.220.10">
    <property type="entry name" value="Leucine Aminopeptidase, subunit E, domain 1"/>
    <property type="match status" value="1"/>
</dbReference>
<dbReference type="SUPFAM" id="SSF52949">
    <property type="entry name" value="Macro domain-like"/>
    <property type="match status" value="1"/>
</dbReference>
<dbReference type="PANTHER" id="PTHR11106:SF27">
    <property type="entry name" value="MACRO DOMAIN-CONTAINING PROTEIN"/>
    <property type="match status" value="1"/>
</dbReference>